<dbReference type="PANTHER" id="PTHR23267">
    <property type="entry name" value="IMMUNOGLOBULIN LIGHT CHAIN"/>
    <property type="match status" value="1"/>
</dbReference>
<keyword evidence="1" id="KW-1015">Disulfide bond</keyword>
<evidence type="ECO:0000256" key="2">
    <source>
        <dbReference type="SAM" id="SignalP"/>
    </source>
</evidence>
<reference evidence="4" key="2">
    <citation type="submission" date="2025-08" db="UniProtKB">
        <authorList>
            <consortium name="Ensembl"/>
        </authorList>
    </citation>
    <scope>IDENTIFICATION</scope>
</reference>
<reference evidence="4" key="3">
    <citation type="submission" date="2025-09" db="UniProtKB">
        <authorList>
            <consortium name="Ensembl"/>
        </authorList>
    </citation>
    <scope>IDENTIFICATION</scope>
</reference>
<dbReference type="SMART" id="SM00406">
    <property type="entry name" value="IGv"/>
    <property type="match status" value="1"/>
</dbReference>
<feature type="domain" description="Ig-like" evidence="3">
    <location>
        <begin position="137"/>
        <end position="232"/>
    </location>
</feature>
<dbReference type="InterPro" id="IPR003597">
    <property type="entry name" value="Ig_C1-set"/>
</dbReference>
<dbReference type="SUPFAM" id="SSF48726">
    <property type="entry name" value="Immunoglobulin"/>
    <property type="match status" value="2"/>
</dbReference>
<proteinExistence type="predicted"/>
<dbReference type="InterPro" id="IPR003599">
    <property type="entry name" value="Ig_sub"/>
</dbReference>
<keyword evidence="2" id="KW-0732">Signal</keyword>
<protein>
    <recommendedName>
        <fullName evidence="3">Ig-like domain-containing protein</fullName>
    </recommendedName>
</protein>
<keyword evidence="5" id="KW-1185">Reference proteome</keyword>
<dbReference type="SMART" id="SM00407">
    <property type="entry name" value="IGc1"/>
    <property type="match status" value="1"/>
</dbReference>
<dbReference type="Gene3D" id="2.60.40.10">
    <property type="entry name" value="Immunoglobulins"/>
    <property type="match status" value="2"/>
</dbReference>
<evidence type="ECO:0000313" key="5">
    <source>
        <dbReference type="Proteomes" id="UP001501920"/>
    </source>
</evidence>
<evidence type="ECO:0000256" key="1">
    <source>
        <dbReference type="ARBA" id="ARBA00023157"/>
    </source>
</evidence>
<feature type="chain" id="PRO_5044005763" description="Ig-like domain-containing protein" evidence="2">
    <location>
        <begin position="21"/>
        <end position="236"/>
    </location>
</feature>
<dbReference type="Pfam" id="PF07654">
    <property type="entry name" value="C1-set"/>
    <property type="match status" value="1"/>
</dbReference>
<dbReference type="Proteomes" id="UP001501920">
    <property type="component" value="Chromosome 24"/>
</dbReference>
<accession>A0A3B4ELK6</accession>
<feature type="signal peptide" evidence="2">
    <location>
        <begin position="1"/>
        <end position="20"/>
    </location>
</feature>
<reference evidence="4 5" key="1">
    <citation type="submission" date="2020-10" db="EMBL/GenBank/DDBJ databases">
        <title>Pygocentrus nattereri (red-bellied piranha) genome, fPygNat1, primary haplotype.</title>
        <authorList>
            <person name="Myers G."/>
            <person name="Meyer A."/>
            <person name="Karagic N."/>
            <person name="Pippel M."/>
            <person name="Winkler S."/>
            <person name="Tracey A."/>
            <person name="Wood J."/>
            <person name="Formenti G."/>
            <person name="Howe K."/>
            <person name="Fedrigo O."/>
            <person name="Jarvis E.D."/>
        </authorList>
    </citation>
    <scope>NUCLEOTIDE SEQUENCE [LARGE SCALE GENOMIC DNA]</scope>
</reference>
<organism evidence="4 5">
    <name type="scientific">Pygocentrus nattereri</name>
    <name type="common">Red-bellied piranha</name>
    <dbReference type="NCBI Taxonomy" id="42514"/>
    <lineage>
        <taxon>Eukaryota</taxon>
        <taxon>Metazoa</taxon>
        <taxon>Chordata</taxon>
        <taxon>Craniata</taxon>
        <taxon>Vertebrata</taxon>
        <taxon>Euteleostomi</taxon>
        <taxon>Actinopterygii</taxon>
        <taxon>Neopterygii</taxon>
        <taxon>Teleostei</taxon>
        <taxon>Ostariophysi</taxon>
        <taxon>Characiformes</taxon>
        <taxon>Characoidei</taxon>
        <taxon>Pygocentrus</taxon>
    </lineage>
</organism>
<name>A0A3B4ELK6_PYGNA</name>
<sequence>MNFIIILIWTLINCIQGSTGEVTVKQTPSVASVSSGENVNIVCSFSYYTTGCNPDCLSWYLQKPGEAPKLLMYEVSKVQSGTPSRFSGRGSGRDFTLTITGVQAEDMGDYYCLLSSTGPVYTFGGGTRLDVGHITSPKLTVLPPSTEELTKEHRATLMCFANKGFPSDWSLNWKVDGRSRAQEASREVLQQDGLYSWSSTLTLTQQEWERGVSVLCEATHSGGSAVIEVRAEQCVA</sequence>
<feature type="domain" description="Ig-like" evidence="3">
    <location>
        <begin position="22"/>
        <end position="122"/>
    </location>
</feature>
<evidence type="ECO:0000313" key="4">
    <source>
        <dbReference type="Ensembl" id="ENSPNAP00000036149.2"/>
    </source>
</evidence>
<dbReference type="PROSITE" id="PS50835">
    <property type="entry name" value="IG_LIKE"/>
    <property type="match status" value="2"/>
</dbReference>
<dbReference type="Pfam" id="PF07686">
    <property type="entry name" value="V-set"/>
    <property type="match status" value="1"/>
</dbReference>
<dbReference type="InterPro" id="IPR036179">
    <property type="entry name" value="Ig-like_dom_sf"/>
</dbReference>
<dbReference type="AlphaFoldDB" id="A0A3B4ELK6"/>
<dbReference type="FunFam" id="2.60.40.10:FF:001230">
    <property type="entry name" value="Immunoglobulin kappa variable 8-16"/>
    <property type="match status" value="1"/>
</dbReference>
<dbReference type="InterPro" id="IPR013106">
    <property type="entry name" value="Ig_V-set"/>
</dbReference>
<evidence type="ECO:0000259" key="3">
    <source>
        <dbReference type="PROSITE" id="PS50835"/>
    </source>
</evidence>
<dbReference type="InterPro" id="IPR013783">
    <property type="entry name" value="Ig-like_fold"/>
</dbReference>
<dbReference type="Ensembl" id="ENSPNAT00000030204.2">
    <property type="protein sequence ID" value="ENSPNAP00000036149.2"/>
    <property type="gene ID" value="ENSPNAG00000006914.2"/>
</dbReference>
<dbReference type="SMART" id="SM00409">
    <property type="entry name" value="IG"/>
    <property type="match status" value="2"/>
</dbReference>
<dbReference type="InterPro" id="IPR050150">
    <property type="entry name" value="IgV_Light_Chain"/>
</dbReference>
<dbReference type="FunFam" id="2.60.40.10:FF:000283">
    <property type="entry name" value="Immunoglobulin kappa constant"/>
    <property type="match status" value="1"/>
</dbReference>
<dbReference type="GeneTree" id="ENSGT01030000234589"/>
<dbReference type="InterPro" id="IPR007110">
    <property type="entry name" value="Ig-like_dom"/>
</dbReference>